<dbReference type="AlphaFoldDB" id="W0JVS6"/>
<organism evidence="14 15">
    <name type="scientific">Halostagnicola larsenii XH-48</name>
    <dbReference type="NCBI Taxonomy" id="797299"/>
    <lineage>
        <taxon>Archaea</taxon>
        <taxon>Methanobacteriati</taxon>
        <taxon>Methanobacteriota</taxon>
        <taxon>Stenosarchaea group</taxon>
        <taxon>Halobacteria</taxon>
        <taxon>Halobacteriales</taxon>
        <taxon>Natrialbaceae</taxon>
        <taxon>Halostagnicola</taxon>
    </lineage>
</organism>
<keyword evidence="11 12" id="KW-0472">Membrane</keyword>
<gene>
    <name evidence="14" type="ORF">HALLA_03300</name>
</gene>
<geneLocation type="plasmid" evidence="14">
    <name>unnamed</name>
</geneLocation>
<name>W0JVS6_9EURY</name>
<dbReference type="GO" id="GO:0016567">
    <property type="term" value="P:protein ubiquitination"/>
    <property type="evidence" value="ECO:0007669"/>
    <property type="project" value="InterPro"/>
</dbReference>
<dbReference type="EMBL" id="CP007056">
    <property type="protein sequence ID" value="AHG01427.1"/>
    <property type="molecule type" value="Genomic_DNA"/>
</dbReference>
<sequence length="260" mass="28502">MIQDLILKLVGAFIGLSIAGYGCYMIYKGREKWAKSDRLDDIDTTPISGLQSGTVGVKGTAYLTEDTDVIESPIEKKNALAVHVTVEEWKSGEDGKGWITIHEEELGVPISVGDETGEVRVELPDDGGLDIEQTQTKVDSDDEPPVRIQQYIENEPNIDEGTRHHHGPVSIGDRRRYSEGVIEPGEDVYVVGTAREVQSDWGEQTGVIDEPTESGQFILSDRSKAELVQEAKQGGHNQLALGGVIVLISTLFTIIFWINA</sequence>
<dbReference type="Proteomes" id="UP000019024">
    <property type="component" value="Plasmid unnamed"/>
</dbReference>
<keyword evidence="4" id="KW-0808">Transferase</keyword>
<dbReference type="KEGG" id="hlr:HALLA_03300"/>
<evidence type="ECO:0000313" key="15">
    <source>
        <dbReference type="Proteomes" id="UP000019024"/>
    </source>
</evidence>
<feature type="domain" description="E3 Ubiquitin ligase MUL1-like" evidence="13">
    <location>
        <begin position="84"/>
        <end position="249"/>
    </location>
</feature>
<keyword evidence="10 12" id="KW-1133">Transmembrane helix</keyword>
<comment type="subcellular location">
    <subcellularLocation>
        <location evidence="2">Membrane</location>
        <topology evidence="2">Multi-pass membrane protein</topology>
    </subcellularLocation>
</comment>
<feature type="transmembrane region" description="Helical" evidence="12">
    <location>
        <begin position="239"/>
        <end position="258"/>
    </location>
</feature>
<evidence type="ECO:0000256" key="2">
    <source>
        <dbReference type="ARBA" id="ARBA00004141"/>
    </source>
</evidence>
<evidence type="ECO:0000256" key="1">
    <source>
        <dbReference type="ARBA" id="ARBA00000900"/>
    </source>
</evidence>
<evidence type="ECO:0000259" key="13">
    <source>
        <dbReference type="Pfam" id="PF12483"/>
    </source>
</evidence>
<keyword evidence="9" id="KW-0862">Zinc</keyword>
<dbReference type="eggNOG" id="arCOG06218">
    <property type="taxonomic scope" value="Archaea"/>
</dbReference>
<evidence type="ECO:0000256" key="5">
    <source>
        <dbReference type="ARBA" id="ARBA00022692"/>
    </source>
</evidence>
<accession>W0JVS6</accession>
<evidence type="ECO:0000256" key="10">
    <source>
        <dbReference type="ARBA" id="ARBA00022989"/>
    </source>
</evidence>
<dbReference type="GO" id="GO:0016020">
    <property type="term" value="C:membrane"/>
    <property type="evidence" value="ECO:0007669"/>
    <property type="project" value="UniProtKB-SubCell"/>
</dbReference>
<reference evidence="14 15" key="1">
    <citation type="submission" date="2014-01" db="EMBL/GenBank/DDBJ databases">
        <authorList>
            <consortium name="DOE Joint Genome Institute"/>
            <person name="Anderson I."/>
            <person name="Huntemann M."/>
            <person name="Han J."/>
            <person name="Chen A."/>
            <person name="Kyrpides N."/>
            <person name="Mavromatis K."/>
            <person name="Markowitz V."/>
            <person name="Palaniappan K."/>
            <person name="Ivanova N."/>
            <person name="Schaumberg A."/>
            <person name="Pati A."/>
            <person name="Liolios K."/>
            <person name="Nordberg H.P."/>
            <person name="Cantor M.N."/>
            <person name="Hua S.X."/>
            <person name="Woyke T."/>
        </authorList>
    </citation>
    <scope>NUCLEOTIDE SEQUENCE [LARGE SCALE GENOMIC DNA]</scope>
    <source>
        <strain evidence="14 15">XH-48</strain>
        <plasmid evidence="15">1</plasmid>
    </source>
</reference>
<feature type="transmembrane region" description="Helical" evidence="12">
    <location>
        <begin position="6"/>
        <end position="27"/>
    </location>
</feature>
<evidence type="ECO:0000256" key="12">
    <source>
        <dbReference type="SAM" id="Phobius"/>
    </source>
</evidence>
<dbReference type="Pfam" id="PF12483">
    <property type="entry name" value="GIDE"/>
    <property type="match status" value="1"/>
</dbReference>
<keyword evidence="6" id="KW-0479">Metal-binding</keyword>
<dbReference type="OrthoDB" id="170690at2157"/>
<dbReference type="InterPro" id="IPR022170">
    <property type="entry name" value="MUL1-like"/>
</dbReference>
<keyword evidence="5 12" id="KW-0812">Transmembrane</keyword>
<dbReference type="RefSeq" id="WP_049954333.1">
    <property type="nucleotide sequence ID" value="NZ_CP007056.1"/>
</dbReference>
<dbReference type="HOGENOM" id="CLU_095957_0_0_2"/>
<evidence type="ECO:0000256" key="8">
    <source>
        <dbReference type="ARBA" id="ARBA00022786"/>
    </source>
</evidence>
<evidence type="ECO:0000256" key="6">
    <source>
        <dbReference type="ARBA" id="ARBA00022723"/>
    </source>
</evidence>
<evidence type="ECO:0000256" key="3">
    <source>
        <dbReference type="ARBA" id="ARBA00012483"/>
    </source>
</evidence>
<keyword evidence="15" id="KW-1185">Reference proteome</keyword>
<keyword evidence="8" id="KW-0833">Ubl conjugation pathway</keyword>
<keyword evidence="7" id="KW-0863">Zinc-finger</keyword>
<dbReference type="GO" id="GO:0008270">
    <property type="term" value="F:zinc ion binding"/>
    <property type="evidence" value="ECO:0007669"/>
    <property type="project" value="UniProtKB-KW"/>
</dbReference>
<dbReference type="GeneID" id="25146835"/>
<comment type="catalytic activity">
    <reaction evidence="1">
        <text>S-ubiquitinyl-[E2 ubiquitin-conjugating enzyme]-L-cysteine + [acceptor protein]-L-lysine = [E2 ubiquitin-conjugating enzyme]-L-cysteine + N(6)-ubiquitinyl-[acceptor protein]-L-lysine.</text>
        <dbReference type="EC" id="2.3.2.27"/>
    </reaction>
</comment>
<evidence type="ECO:0000256" key="7">
    <source>
        <dbReference type="ARBA" id="ARBA00022771"/>
    </source>
</evidence>
<evidence type="ECO:0000313" key="14">
    <source>
        <dbReference type="EMBL" id="AHG01427.1"/>
    </source>
</evidence>
<evidence type="ECO:0000256" key="4">
    <source>
        <dbReference type="ARBA" id="ARBA00022679"/>
    </source>
</evidence>
<keyword evidence="14" id="KW-0614">Plasmid</keyword>
<dbReference type="EC" id="2.3.2.27" evidence="3"/>
<evidence type="ECO:0000256" key="11">
    <source>
        <dbReference type="ARBA" id="ARBA00023136"/>
    </source>
</evidence>
<evidence type="ECO:0000256" key="9">
    <source>
        <dbReference type="ARBA" id="ARBA00022833"/>
    </source>
</evidence>
<proteinExistence type="predicted"/>
<protein>
    <recommendedName>
        <fullName evidence="3">RING-type E3 ubiquitin transferase</fullName>
        <ecNumber evidence="3">2.3.2.27</ecNumber>
    </recommendedName>
</protein>
<dbReference type="GO" id="GO:0061630">
    <property type="term" value="F:ubiquitin protein ligase activity"/>
    <property type="evidence" value="ECO:0007669"/>
    <property type="project" value="UniProtKB-EC"/>
</dbReference>